<organism evidence="4 5">
    <name type="scientific">Marichromatium gracile</name>
    <name type="common">Chromatium gracile</name>
    <dbReference type="NCBI Taxonomy" id="1048"/>
    <lineage>
        <taxon>Bacteria</taxon>
        <taxon>Pseudomonadati</taxon>
        <taxon>Pseudomonadota</taxon>
        <taxon>Gammaproteobacteria</taxon>
        <taxon>Chromatiales</taxon>
        <taxon>Chromatiaceae</taxon>
        <taxon>Marichromatium</taxon>
    </lineage>
</organism>
<dbReference type="Gene3D" id="3.40.50.2000">
    <property type="entry name" value="Glycogen Phosphorylase B"/>
    <property type="match status" value="1"/>
</dbReference>
<accession>A0A4R4A8A5</accession>
<dbReference type="Pfam" id="PF00534">
    <property type="entry name" value="Glycos_transf_1"/>
    <property type="match status" value="1"/>
</dbReference>
<dbReference type="GO" id="GO:1901135">
    <property type="term" value="P:carbohydrate derivative metabolic process"/>
    <property type="evidence" value="ECO:0007669"/>
    <property type="project" value="UniProtKB-ARBA"/>
</dbReference>
<evidence type="ECO:0000256" key="1">
    <source>
        <dbReference type="ARBA" id="ARBA00022676"/>
    </source>
</evidence>
<dbReference type="RefSeq" id="WP_132229854.1">
    <property type="nucleotide sequence ID" value="NZ_NRRH01000004.1"/>
</dbReference>
<protein>
    <submittedName>
        <fullName evidence="4">Glycosyltransferase involved in cell wall biosynthesis</fullName>
    </submittedName>
</protein>
<dbReference type="InterPro" id="IPR001296">
    <property type="entry name" value="Glyco_trans_1"/>
</dbReference>
<keyword evidence="2 4" id="KW-0808">Transferase</keyword>
<dbReference type="Proteomes" id="UP000295247">
    <property type="component" value="Unassembled WGS sequence"/>
</dbReference>
<proteinExistence type="predicted"/>
<evidence type="ECO:0000313" key="5">
    <source>
        <dbReference type="Proteomes" id="UP000295247"/>
    </source>
</evidence>
<reference evidence="4 5" key="1">
    <citation type="submission" date="2019-03" db="EMBL/GenBank/DDBJ databases">
        <title>Genomic Encyclopedia of Type Strains, Phase IV (KMG-IV): sequencing the most valuable type-strain genomes for metagenomic binning, comparative biology and taxonomic classification.</title>
        <authorList>
            <person name="Goeker M."/>
        </authorList>
    </citation>
    <scope>NUCLEOTIDE SEQUENCE [LARGE SCALE GENOMIC DNA]</scope>
    <source>
        <strain evidence="4 5">DSM 203</strain>
    </source>
</reference>
<gene>
    <name evidence="4" type="ORF">EDC29_10750</name>
</gene>
<evidence type="ECO:0000259" key="3">
    <source>
        <dbReference type="Pfam" id="PF00534"/>
    </source>
</evidence>
<evidence type="ECO:0000313" key="4">
    <source>
        <dbReference type="EMBL" id="TCW35111.1"/>
    </source>
</evidence>
<keyword evidence="1" id="KW-0328">Glycosyltransferase</keyword>
<dbReference type="PANTHER" id="PTHR12526">
    <property type="entry name" value="GLYCOSYLTRANSFERASE"/>
    <property type="match status" value="1"/>
</dbReference>
<dbReference type="EMBL" id="SMDC01000007">
    <property type="protein sequence ID" value="TCW35111.1"/>
    <property type="molecule type" value="Genomic_DNA"/>
</dbReference>
<feature type="domain" description="Glycosyl transferase family 1" evidence="3">
    <location>
        <begin position="226"/>
        <end position="303"/>
    </location>
</feature>
<dbReference type="SUPFAM" id="SSF53756">
    <property type="entry name" value="UDP-Glycosyltransferase/glycogen phosphorylase"/>
    <property type="match status" value="1"/>
</dbReference>
<name>A0A4R4A8A5_MARGR</name>
<dbReference type="PANTHER" id="PTHR12526:SF510">
    <property type="entry name" value="D-INOSITOL 3-PHOSPHATE GLYCOSYLTRANSFERASE"/>
    <property type="match status" value="1"/>
</dbReference>
<dbReference type="AlphaFoldDB" id="A0A4R4A8A5"/>
<sequence>MAIYYLCPEHRHPVGGVRVIYRHVDILNAHGIPAYVVHRTPGFRTDWFDNDTAIVYWRETRVERLLARLRRRLFPEAVIELPIRGGRAARIGAGDILVVPEIYGPDLAAAQGRGIPKVVLNQNCYLTFNGYSLDPERRITPYQHPDVLATLVNSEDGEDYLRHAFPALALHRFRLSIDPERFAYRGEKRRQLCFSCIKNRADAMQVINILKFRDALRGFEVVPFINRPQHEVARIYQDSALFLSFGYPEGFGLPAAEAMACGCVVVGFHGGGGREFFRPEFSYPIEQGDILGFARTVERVIEGLDRDPETFAAKGRAASEFIHAHYAPEREGAEVLGAWRAILEHAGQVGGA</sequence>
<evidence type="ECO:0000256" key="2">
    <source>
        <dbReference type="ARBA" id="ARBA00022679"/>
    </source>
</evidence>
<dbReference type="GO" id="GO:0016757">
    <property type="term" value="F:glycosyltransferase activity"/>
    <property type="evidence" value="ECO:0007669"/>
    <property type="project" value="UniProtKB-KW"/>
</dbReference>
<comment type="caution">
    <text evidence="4">The sequence shown here is derived from an EMBL/GenBank/DDBJ whole genome shotgun (WGS) entry which is preliminary data.</text>
</comment>